<organism evidence="14 15">
    <name type="scientific">Erythroxylum novogranatense</name>
    <dbReference type="NCBI Taxonomy" id="1862640"/>
    <lineage>
        <taxon>Eukaryota</taxon>
        <taxon>Viridiplantae</taxon>
        <taxon>Streptophyta</taxon>
        <taxon>Embryophyta</taxon>
        <taxon>Tracheophyta</taxon>
        <taxon>Spermatophyta</taxon>
        <taxon>Magnoliopsida</taxon>
        <taxon>eudicotyledons</taxon>
        <taxon>Gunneridae</taxon>
        <taxon>Pentapetalae</taxon>
        <taxon>rosids</taxon>
        <taxon>fabids</taxon>
        <taxon>Malpighiales</taxon>
        <taxon>Erythroxylaceae</taxon>
        <taxon>Erythroxylum</taxon>
    </lineage>
</organism>
<dbReference type="InterPro" id="IPR032675">
    <property type="entry name" value="LRR_dom_sf"/>
</dbReference>
<feature type="domain" description="Leucine-rich repeat-containing N-terminal plant-type" evidence="13">
    <location>
        <begin position="45"/>
        <end position="94"/>
    </location>
</feature>
<evidence type="ECO:0000313" key="14">
    <source>
        <dbReference type="EMBL" id="KAJ8751154.1"/>
    </source>
</evidence>
<dbReference type="AlphaFoldDB" id="A0AAV8SGK7"/>
<dbReference type="InterPro" id="IPR001611">
    <property type="entry name" value="Leu-rich_rpt"/>
</dbReference>
<dbReference type="InterPro" id="IPR046956">
    <property type="entry name" value="RLP23-like"/>
</dbReference>
<comment type="similarity">
    <text evidence="2">Belongs to the RLP family.</text>
</comment>
<evidence type="ECO:0000259" key="13">
    <source>
        <dbReference type="Pfam" id="PF08263"/>
    </source>
</evidence>
<evidence type="ECO:0000256" key="2">
    <source>
        <dbReference type="ARBA" id="ARBA00009592"/>
    </source>
</evidence>
<dbReference type="Gene3D" id="3.80.10.10">
    <property type="entry name" value="Ribonuclease Inhibitor"/>
    <property type="match status" value="3"/>
</dbReference>
<evidence type="ECO:0000256" key="6">
    <source>
        <dbReference type="ARBA" id="ARBA00022729"/>
    </source>
</evidence>
<evidence type="ECO:0000256" key="12">
    <source>
        <dbReference type="SAM" id="Phobius"/>
    </source>
</evidence>
<evidence type="ECO:0000256" key="7">
    <source>
        <dbReference type="ARBA" id="ARBA00022737"/>
    </source>
</evidence>
<feature type="transmembrane region" description="Helical" evidence="12">
    <location>
        <begin position="831"/>
        <end position="853"/>
    </location>
</feature>
<dbReference type="PANTHER" id="PTHR48061:SF43">
    <property type="entry name" value="LEUCINE-RICH REPEAT-CONTAINING N-TERMINAL PLANT-TYPE DOMAIN-CONTAINING PROTEIN"/>
    <property type="match status" value="1"/>
</dbReference>
<accession>A0AAV8SGK7</accession>
<keyword evidence="8 12" id="KW-1133">Transmembrane helix</keyword>
<dbReference type="GO" id="GO:0005886">
    <property type="term" value="C:plasma membrane"/>
    <property type="evidence" value="ECO:0007669"/>
    <property type="project" value="UniProtKB-SubCell"/>
</dbReference>
<dbReference type="EMBL" id="JAIWQS010000011">
    <property type="protein sequence ID" value="KAJ8751154.1"/>
    <property type="molecule type" value="Genomic_DNA"/>
</dbReference>
<dbReference type="PRINTS" id="PR00019">
    <property type="entry name" value="LEURICHRPT"/>
</dbReference>
<keyword evidence="10" id="KW-0675">Receptor</keyword>
<dbReference type="SMART" id="SM00369">
    <property type="entry name" value="LRR_TYP"/>
    <property type="match status" value="8"/>
</dbReference>
<sequence>MPGSSSCSPTLLSHNMEESFLLLFMVINMFSLSSPTSLVNPTLCHDEDSSALLQFRESFVTDMCASNDTFTYPKTESWKSDGSDCCSWDGVECNKLTGRVIGLDLGNGCLYGSINSSSSLFHLVHLRHLNLAHNHFNYSPIPSEIGRLSRLTRLNLSTSFFSGLSGHLPEFNSSSPLQVLQLSRTNFSGQIPASVGDLGSLHEFSIRACSFSGPIPTSFGNLKQLVHLNLCENYFDNQNFSSLSWLAKKTSLTILGLCGISFGGEIPAYFANLTQLDTLLLINCRITGQIPPWLAQMTLLTYLDLSFNQLKGPIPGSIFQLETIQTLILDNNKLSGIVKFDMFLKLTKLESLQLSGNNLTLLTEVNANVTRKFLQIAFGSCNLNGFPHFLKDQNQLQLLDLSSNNIHGLIPEWLWNRSRDTLKYMDLSDNFLVGLELNPVVFPWSRASFLNISHNMLQGPVPLPPPSIQFYDASDNNFTGEIPLMICSLSTLYLLDLSSNNLNGMLPQCLGNFSVSLEWLSLGGNNFHGKIPQTHTIDCSLRSLMLPLNQLEGPVPRSLANCTRLEFLDLSNNKIMDVFPYWLGGLPLLKVLSLQSNHFQGTLASRHETNPMFPKLKILDVSRNNFSGQLPAEYFINWSAMRISDEQKLSYMLQHLRSIISESFWVGDDVFYSLSSLTTKGSVLDYNRILEFFSVIDLSSNRFEGHIPQAIGNVNGVISLNLSNNMLSGSIPTSLENLTQLESLDLSHNNLSGQIPQQLKQLNFLAVFVVSHKHLTGPIPRGKQFDTFENSSYEGNSGLCGYPLSWKCEELTTEQDEESSSKFKFGWKPILMGYACGLLVGLLVGHIVITVHYEWFAETFRVVPQRKRRTTNRRHRN</sequence>
<evidence type="ECO:0000256" key="8">
    <source>
        <dbReference type="ARBA" id="ARBA00022989"/>
    </source>
</evidence>
<dbReference type="Proteomes" id="UP001159364">
    <property type="component" value="Linkage Group LG11"/>
</dbReference>
<dbReference type="PANTHER" id="PTHR48061">
    <property type="entry name" value="LEUCINE-RICH REPEAT RECEPTOR PROTEIN KINASE EMS1-LIKE-RELATED"/>
    <property type="match status" value="1"/>
</dbReference>
<protein>
    <recommendedName>
        <fullName evidence="13">Leucine-rich repeat-containing N-terminal plant-type domain-containing protein</fullName>
    </recommendedName>
</protein>
<evidence type="ECO:0000256" key="3">
    <source>
        <dbReference type="ARBA" id="ARBA00022475"/>
    </source>
</evidence>
<evidence type="ECO:0000313" key="15">
    <source>
        <dbReference type="Proteomes" id="UP001159364"/>
    </source>
</evidence>
<evidence type="ECO:0000256" key="9">
    <source>
        <dbReference type="ARBA" id="ARBA00023136"/>
    </source>
</evidence>
<reference evidence="14 15" key="1">
    <citation type="submission" date="2021-09" db="EMBL/GenBank/DDBJ databases">
        <title>Genomic insights and catalytic innovation underlie evolution of tropane alkaloids biosynthesis.</title>
        <authorList>
            <person name="Wang Y.-J."/>
            <person name="Tian T."/>
            <person name="Huang J.-P."/>
            <person name="Huang S.-X."/>
        </authorList>
    </citation>
    <scope>NUCLEOTIDE SEQUENCE [LARGE SCALE GENOMIC DNA]</scope>
    <source>
        <strain evidence="14">KIB-2018</strain>
        <tissue evidence="14">Leaf</tissue>
    </source>
</reference>
<dbReference type="FunFam" id="3.80.10.10:FF:000213">
    <property type="entry name" value="Tyrosine-sulfated glycopeptide receptor 1"/>
    <property type="match status" value="1"/>
</dbReference>
<dbReference type="Pfam" id="PF13855">
    <property type="entry name" value="LRR_8"/>
    <property type="match status" value="2"/>
</dbReference>
<proteinExistence type="inferred from homology"/>
<keyword evidence="3" id="KW-1003">Cell membrane</keyword>
<dbReference type="Pfam" id="PF00560">
    <property type="entry name" value="LRR_1"/>
    <property type="match status" value="5"/>
</dbReference>
<keyword evidence="11" id="KW-0325">Glycoprotein</keyword>
<evidence type="ECO:0000256" key="11">
    <source>
        <dbReference type="ARBA" id="ARBA00023180"/>
    </source>
</evidence>
<keyword evidence="6" id="KW-0732">Signal</keyword>
<dbReference type="Pfam" id="PF08263">
    <property type="entry name" value="LRRNT_2"/>
    <property type="match status" value="1"/>
</dbReference>
<keyword evidence="7" id="KW-0677">Repeat</keyword>
<evidence type="ECO:0000256" key="4">
    <source>
        <dbReference type="ARBA" id="ARBA00022614"/>
    </source>
</evidence>
<keyword evidence="9 12" id="KW-0472">Membrane</keyword>
<evidence type="ECO:0000256" key="10">
    <source>
        <dbReference type="ARBA" id="ARBA00023170"/>
    </source>
</evidence>
<dbReference type="InterPro" id="IPR013210">
    <property type="entry name" value="LRR_N_plant-typ"/>
</dbReference>
<dbReference type="PROSITE" id="PS51450">
    <property type="entry name" value="LRR"/>
    <property type="match status" value="1"/>
</dbReference>
<keyword evidence="4" id="KW-0433">Leucine-rich repeat</keyword>
<comment type="subcellular location">
    <subcellularLocation>
        <location evidence="1">Cell membrane</location>
        <topology evidence="1">Single-pass type I membrane protein</topology>
    </subcellularLocation>
</comment>
<dbReference type="InterPro" id="IPR003591">
    <property type="entry name" value="Leu-rich_rpt_typical-subtyp"/>
</dbReference>
<keyword evidence="15" id="KW-1185">Reference proteome</keyword>
<evidence type="ECO:0000256" key="5">
    <source>
        <dbReference type="ARBA" id="ARBA00022692"/>
    </source>
</evidence>
<comment type="caution">
    <text evidence="14">The sequence shown here is derived from an EMBL/GenBank/DDBJ whole genome shotgun (WGS) entry which is preliminary data.</text>
</comment>
<dbReference type="FunFam" id="3.80.10.10:FF:000041">
    <property type="entry name" value="LRR receptor-like serine/threonine-protein kinase ERECTA"/>
    <property type="match status" value="1"/>
</dbReference>
<gene>
    <name evidence="14" type="ORF">K2173_016335</name>
</gene>
<name>A0AAV8SGK7_9ROSI</name>
<keyword evidence="5 12" id="KW-0812">Transmembrane</keyword>
<dbReference type="SUPFAM" id="SSF52058">
    <property type="entry name" value="L domain-like"/>
    <property type="match status" value="3"/>
</dbReference>
<evidence type="ECO:0000256" key="1">
    <source>
        <dbReference type="ARBA" id="ARBA00004251"/>
    </source>
</evidence>